<name>A0A183LFL7_9TREM</name>
<organism evidence="1 2">
    <name type="scientific">Schistosoma margrebowiei</name>
    <dbReference type="NCBI Taxonomy" id="48269"/>
    <lineage>
        <taxon>Eukaryota</taxon>
        <taxon>Metazoa</taxon>
        <taxon>Spiralia</taxon>
        <taxon>Lophotrochozoa</taxon>
        <taxon>Platyhelminthes</taxon>
        <taxon>Trematoda</taxon>
        <taxon>Digenea</taxon>
        <taxon>Strigeidida</taxon>
        <taxon>Schistosomatoidea</taxon>
        <taxon>Schistosomatidae</taxon>
        <taxon>Schistosoma</taxon>
    </lineage>
</organism>
<dbReference type="PANTHER" id="PTHR47027:SF25">
    <property type="entry name" value="REVERSE TRANSCRIPTASE DOMAIN-CONTAINING PROTEIN"/>
    <property type="match status" value="1"/>
</dbReference>
<proteinExistence type="predicted"/>
<accession>A0A183LFL7</accession>
<protein>
    <submittedName>
        <fullName evidence="1">Uncharacterized protein</fullName>
    </submittedName>
</protein>
<evidence type="ECO:0000313" key="2">
    <source>
        <dbReference type="Proteomes" id="UP000277204"/>
    </source>
</evidence>
<dbReference type="Proteomes" id="UP000277204">
    <property type="component" value="Unassembled WGS sequence"/>
</dbReference>
<dbReference type="InterPro" id="IPR045609">
    <property type="entry name" value="DUF6451"/>
</dbReference>
<dbReference type="EMBL" id="UZAI01000666">
    <property type="protein sequence ID" value="VDO55423.1"/>
    <property type="molecule type" value="Genomic_DNA"/>
</dbReference>
<dbReference type="Pfam" id="PF20049">
    <property type="entry name" value="DUF6451"/>
    <property type="match status" value="1"/>
</dbReference>
<dbReference type="AlphaFoldDB" id="A0A183LFL7"/>
<dbReference type="PANTHER" id="PTHR47027">
    <property type="entry name" value="REVERSE TRANSCRIPTASE DOMAIN-CONTAINING PROTEIN"/>
    <property type="match status" value="1"/>
</dbReference>
<reference evidence="1 2" key="1">
    <citation type="submission" date="2018-11" db="EMBL/GenBank/DDBJ databases">
        <authorList>
            <consortium name="Pathogen Informatics"/>
        </authorList>
    </citation>
    <scope>NUCLEOTIDE SEQUENCE [LARGE SCALE GENOMIC DNA]</scope>
    <source>
        <strain evidence="1 2">Zambia</strain>
    </source>
</reference>
<keyword evidence="2" id="KW-1185">Reference proteome</keyword>
<sequence>MVVGGSQQGTLDIAASASVGLNINKGKIKVLKFNTKNTNPITLDGETLADVESFTFLGSIIDEQGGSDADVKARIGKARAAFLQLNNIWNSKQLSTNIKLTLFNTNIKAILLYGAVTWGTTTTIIMKKIKKRRWRWRGHTFRKSSNCTTRQLLTGDSEGKRKRGRPKNTLRREIDADMKRMNNNWKELKRIIQDRLNGECCTDNNNNNNNNNNNSYDDNRIIMGGWIYYKRYLLDLTTSSKQTKNYLMKLPLGNNLCT</sequence>
<evidence type="ECO:0000313" key="1">
    <source>
        <dbReference type="EMBL" id="VDO55423.1"/>
    </source>
</evidence>
<gene>
    <name evidence="1" type="ORF">SMRZ_LOCUS2592</name>
</gene>